<gene>
    <name evidence="5" type="ORF">SAMN06296036_117117</name>
</gene>
<dbReference type="InterPro" id="IPR032781">
    <property type="entry name" value="ABC_tran_Xtn"/>
</dbReference>
<dbReference type="NCBIfam" id="NF000355">
    <property type="entry name" value="ribo_prot_ABC_F"/>
    <property type="match status" value="1"/>
</dbReference>
<dbReference type="InterPro" id="IPR003439">
    <property type="entry name" value="ABC_transporter-like_ATP-bd"/>
</dbReference>
<dbReference type="InterPro" id="IPR027417">
    <property type="entry name" value="P-loop_NTPase"/>
</dbReference>
<evidence type="ECO:0000256" key="3">
    <source>
        <dbReference type="SAM" id="MobiDB-lite"/>
    </source>
</evidence>
<dbReference type="RefSeq" id="WP_132321996.1">
    <property type="nucleotide sequence ID" value="NZ_FWZT01000017.1"/>
</dbReference>
<dbReference type="Gene3D" id="3.40.50.300">
    <property type="entry name" value="P-loop containing nucleotide triphosphate hydrolases"/>
    <property type="match status" value="2"/>
</dbReference>
<dbReference type="CDD" id="cd03221">
    <property type="entry name" value="ABCF_EF-3"/>
    <property type="match status" value="2"/>
</dbReference>
<name>A0A1Y6CBE3_9BACT</name>
<dbReference type="Gene3D" id="1.10.287.1490">
    <property type="match status" value="1"/>
</dbReference>
<dbReference type="InterPro" id="IPR051309">
    <property type="entry name" value="ABCF_ATPase"/>
</dbReference>
<dbReference type="PROSITE" id="PS50893">
    <property type="entry name" value="ABC_TRANSPORTER_2"/>
    <property type="match status" value="2"/>
</dbReference>
<proteinExistence type="predicted"/>
<feature type="domain" description="ABC transporter" evidence="4">
    <location>
        <begin position="322"/>
        <end position="538"/>
    </location>
</feature>
<evidence type="ECO:0000256" key="2">
    <source>
        <dbReference type="ARBA" id="ARBA00022840"/>
    </source>
</evidence>
<accession>A0A1Y6CBE3</accession>
<dbReference type="SMART" id="SM00382">
    <property type="entry name" value="AAA"/>
    <property type="match status" value="2"/>
</dbReference>
<keyword evidence="6" id="KW-1185">Reference proteome</keyword>
<dbReference type="PANTHER" id="PTHR42855:SF2">
    <property type="entry name" value="DRUG RESISTANCE ABC TRANSPORTER,ATP-BINDING PROTEIN"/>
    <property type="match status" value="1"/>
</dbReference>
<dbReference type="OrthoDB" id="5287952at2"/>
<dbReference type="Pfam" id="PF12848">
    <property type="entry name" value="ABC_tran_Xtn"/>
    <property type="match status" value="1"/>
</dbReference>
<feature type="region of interest" description="Disordered" evidence="3">
    <location>
        <begin position="540"/>
        <end position="587"/>
    </location>
</feature>
<evidence type="ECO:0000313" key="5">
    <source>
        <dbReference type="EMBL" id="SMF55443.1"/>
    </source>
</evidence>
<dbReference type="FunFam" id="3.40.50.300:FF:000011">
    <property type="entry name" value="Putative ABC transporter ATP-binding component"/>
    <property type="match status" value="1"/>
</dbReference>
<dbReference type="PROSITE" id="PS00211">
    <property type="entry name" value="ABC_TRANSPORTER_1"/>
    <property type="match status" value="2"/>
</dbReference>
<evidence type="ECO:0000256" key="1">
    <source>
        <dbReference type="ARBA" id="ARBA00022741"/>
    </source>
</evidence>
<dbReference type="GO" id="GO:0016887">
    <property type="term" value="F:ATP hydrolysis activity"/>
    <property type="evidence" value="ECO:0007669"/>
    <property type="project" value="InterPro"/>
</dbReference>
<dbReference type="InterPro" id="IPR017871">
    <property type="entry name" value="ABC_transporter-like_CS"/>
</dbReference>
<dbReference type="Proteomes" id="UP000192907">
    <property type="component" value="Unassembled WGS sequence"/>
</dbReference>
<keyword evidence="1" id="KW-0547">Nucleotide-binding</keyword>
<keyword evidence="2 5" id="KW-0067">ATP-binding</keyword>
<protein>
    <submittedName>
        <fullName evidence="5">ATP-binding cassette, subfamily F, member 3</fullName>
    </submittedName>
</protein>
<feature type="domain" description="ABC transporter" evidence="4">
    <location>
        <begin position="2"/>
        <end position="254"/>
    </location>
</feature>
<dbReference type="STRING" id="1513793.SAMN06296036_117117"/>
<evidence type="ECO:0000259" key="4">
    <source>
        <dbReference type="PROSITE" id="PS50893"/>
    </source>
</evidence>
<dbReference type="Pfam" id="PF00005">
    <property type="entry name" value="ABC_tran"/>
    <property type="match status" value="2"/>
</dbReference>
<dbReference type="InterPro" id="IPR003593">
    <property type="entry name" value="AAA+_ATPase"/>
</dbReference>
<reference evidence="6" key="1">
    <citation type="submission" date="2017-04" db="EMBL/GenBank/DDBJ databases">
        <authorList>
            <person name="Varghese N."/>
            <person name="Submissions S."/>
        </authorList>
    </citation>
    <scope>NUCLEOTIDE SEQUENCE [LARGE SCALE GENOMIC DNA]</scope>
    <source>
        <strain evidence="6">RKEM611</strain>
    </source>
</reference>
<dbReference type="PANTHER" id="PTHR42855">
    <property type="entry name" value="ABC TRANSPORTER ATP-BINDING SUBUNIT"/>
    <property type="match status" value="1"/>
</dbReference>
<dbReference type="AlphaFoldDB" id="A0A1Y6CBE3"/>
<evidence type="ECO:0000313" key="6">
    <source>
        <dbReference type="Proteomes" id="UP000192907"/>
    </source>
</evidence>
<organism evidence="5 6">
    <name type="scientific">Pseudobacteriovorax antillogorgiicola</name>
    <dbReference type="NCBI Taxonomy" id="1513793"/>
    <lineage>
        <taxon>Bacteria</taxon>
        <taxon>Pseudomonadati</taxon>
        <taxon>Bdellovibrionota</taxon>
        <taxon>Oligoflexia</taxon>
        <taxon>Oligoflexales</taxon>
        <taxon>Pseudobacteriovoracaceae</taxon>
        <taxon>Pseudobacteriovorax</taxon>
    </lineage>
</organism>
<dbReference type="SUPFAM" id="SSF52540">
    <property type="entry name" value="P-loop containing nucleoside triphosphate hydrolases"/>
    <property type="match status" value="2"/>
</dbReference>
<dbReference type="GO" id="GO:0005524">
    <property type="term" value="F:ATP binding"/>
    <property type="evidence" value="ECO:0007669"/>
    <property type="project" value="UniProtKB-KW"/>
</dbReference>
<sequence>MIQLDQLSKSFASKTVLDAVSFQFPSQKRIALIGANGAGKTTLLNILCGLEEPDSGKVISPGQFQIGYLPQEPNPRPESTIIEEAKAGAKTVMSIQKDLQASISRLEQDHSEDALKHHEALEAEFQRLDGYSLEAKAKSILAGLGFAEEKLTSHPTALSGGWRMRLELAKIFINEPDFLILDEPTNHLDLPSLVWVENYLKSFKGTLLFVSHDRSLLDRLANHTLLLFQGQLESYPSSFEKALEMRAERLELEEARRDNLAKKREKMEKFVERFGAKATKAKQAQSRVKMIGKLRELEGELNLEDNQQDIIFHLAPPQKSGRQVLEVNDLAIGYDAPLIEKLNLGIERGQKIAVIGANGIGKSTLLKSIVGELKPLAGEVDFGHNVEPAYFSQNHEDSLDITKDCLTNVLDGSTAIGEKDARSILGAFLFRGDDVFKEVEVLSGGEKSRVALAKILVQNANFLLLDEPTNHLDMSSVEALIQAVNQFEGTILFVSHDRTFIDAVCSHVFVMLPSGQSMLFEGKLDDYQLMAKQMGFPNVLDPDYSQTQETSPQATEQAVETPVVSQQEVKDLKRQRNSQQKKLEKLESEEAGLKAKRAELEEQSYKVDPKDYEQLAQIRSELDQIEERLEACETEWLEASEECERLEEQLRAINRL</sequence>
<feature type="compositionally biased region" description="Polar residues" evidence="3">
    <location>
        <begin position="544"/>
        <end position="567"/>
    </location>
</feature>
<dbReference type="EMBL" id="FWZT01000017">
    <property type="protein sequence ID" value="SMF55443.1"/>
    <property type="molecule type" value="Genomic_DNA"/>
</dbReference>